<protein>
    <recommendedName>
        <fullName evidence="4">Peptide chain release factor 4</fullName>
    </recommendedName>
</protein>
<dbReference type="EMBL" id="LXWF01000011">
    <property type="protein sequence ID" value="ORC22039.1"/>
    <property type="molecule type" value="Genomic_DNA"/>
</dbReference>
<dbReference type="AlphaFoldDB" id="A0A1Y1RQM6"/>
<keyword evidence="3" id="KW-1185">Reference proteome</keyword>
<sequence>MGLLKNVLLITGGAAAGFLATRTRVAKPARTDVEVKTKTTLERFTSEGGTMARFFDSTYGAPFKNAALKALGFAATVKAGMDEKEAELKNRFDAQTQDVRPGSLDTWQQLPPDNSPTGVMDSDALPSAVSREGREAEVRKRLARDAELGKDFFA</sequence>
<dbReference type="OrthoDB" id="4878714at2"/>
<comment type="caution">
    <text evidence="2">The sequence shown here is derived from an EMBL/GenBank/DDBJ whole genome shotgun (WGS) entry which is preliminary data.</text>
</comment>
<evidence type="ECO:0008006" key="4">
    <source>
        <dbReference type="Google" id="ProtNLM"/>
    </source>
</evidence>
<feature type="compositionally biased region" description="Polar residues" evidence="1">
    <location>
        <begin position="105"/>
        <end position="117"/>
    </location>
</feature>
<proteinExistence type="predicted"/>
<evidence type="ECO:0000313" key="2">
    <source>
        <dbReference type="EMBL" id="ORC22039.1"/>
    </source>
</evidence>
<reference evidence="2 3" key="1">
    <citation type="submission" date="2016-05" db="EMBL/GenBank/DDBJ databases">
        <title>Draft genome sequence of a porcine commensal Rothia nasimurium.</title>
        <authorList>
            <person name="Gaiser R.A."/>
            <person name="Van Baarlen P."/>
            <person name="Wells J.M."/>
        </authorList>
    </citation>
    <scope>NUCLEOTIDE SEQUENCE [LARGE SCALE GENOMIC DNA]</scope>
    <source>
        <strain evidence="2 3">PT-32</strain>
    </source>
</reference>
<dbReference type="Proteomes" id="UP000192359">
    <property type="component" value="Unassembled WGS sequence"/>
</dbReference>
<dbReference type="RefSeq" id="WP_083091090.1">
    <property type="nucleotide sequence ID" value="NZ_LXWF01000011.1"/>
</dbReference>
<accession>A0A1Y1RQM6</accession>
<gene>
    <name evidence="2" type="ORF">A7979_00530</name>
</gene>
<feature type="region of interest" description="Disordered" evidence="1">
    <location>
        <begin position="95"/>
        <end position="137"/>
    </location>
</feature>
<organism evidence="2 3">
    <name type="scientific">Rothia nasimurium</name>
    <dbReference type="NCBI Taxonomy" id="85336"/>
    <lineage>
        <taxon>Bacteria</taxon>
        <taxon>Bacillati</taxon>
        <taxon>Actinomycetota</taxon>
        <taxon>Actinomycetes</taxon>
        <taxon>Micrococcales</taxon>
        <taxon>Micrococcaceae</taxon>
        <taxon>Rothia</taxon>
    </lineage>
</organism>
<evidence type="ECO:0000313" key="3">
    <source>
        <dbReference type="Proteomes" id="UP000192359"/>
    </source>
</evidence>
<evidence type="ECO:0000256" key="1">
    <source>
        <dbReference type="SAM" id="MobiDB-lite"/>
    </source>
</evidence>
<name>A0A1Y1RQM6_9MICC</name>